<feature type="coiled-coil region" evidence="1">
    <location>
        <begin position="541"/>
        <end position="568"/>
    </location>
</feature>
<reference evidence="2" key="2">
    <citation type="journal article" date="2021" name="PeerJ">
        <title>Extensive microbial diversity within the chicken gut microbiome revealed by metagenomics and culture.</title>
        <authorList>
            <person name="Gilroy R."/>
            <person name="Ravi A."/>
            <person name="Getino M."/>
            <person name="Pursley I."/>
            <person name="Horton D.L."/>
            <person name="Alikhan N.F."/>
            <person name="Baker D."/>
            <person name="Gharbi K."/>
            <person name="Hall N."/>
            <person name="Watson M."/>
            <person name="Adriaenssens E.M."/>
            <person name="Foster-Nyarko E."/>
            <person name="Jarju S."/>
            <person name="Secka A."/>
            <person name="Antonio M."/>
            <person name="Oren A."/>
            <person name="Chaudhuri R.R."/>
            <person name="La Ragione R."/>
            <person name="Hildebrand F."/>
            <person name="Pallen M.J."/>
        </authorList>
    </citation>
    <scope>NUCLEOTIDE SEQUENCE</scope>
    <source>
        <strain evidence="2">CHK195-11698</strain>
    </source>
</reference>
<dbReference type="InterPro" id="IPR013496">
    <property type="entry name" value="CHP02680"/>
</dbReference>
<feature type="coiled-coil region" evidence="1">
    <location>
        <begin position="858"/>
        <end position="960"/>
    </location>
</feature>
<feature type="coiled-coil region" evidence="1">
    <location>
        <begin position="326"/>
        <end position="395"/>
    </location>
</feature>
<feature type="coiled-coil region" evidence="1">
    <location>
        <begin position="725"/>
        <end position="766"/>
    </location>
</feature>
<gene>
    <name evidence="2" type="ORF">IAD15_07670</name>
</gene>
<keyword evidence="1" id="KW-0175">Coiled coil</keyword>
<dbReference type="SUPFAM" id="SSF52540">
    <property type="entry name" value="P-loop containing nucleoside triphosphate hydrolases"/>
    <property type="match status" value="1"/>
</dbReference>
<sequence length="1326" mass="156126">MNVSQWHMHRLGLVDFWCYDNDEFYFNQGHMLLRGSNGSGKSVTMQSMIPLLLDGNRSSERLDPFGSRARTLDTYLIDENTDRDERIGYLYLEFKRAQSDLYLTIGMGIRARRNKHLETWYFVVEDNRRVGIDFTLMEHHLTLTKKQLVNVLGNQVIDSQRDYMRKVNDVLFGFENVEDYKDAIDLLLQLRSPKLSNSLSPSKINELLAHSLQPLSEDDLRPMSEAITNMDNLQDELENMKVSLNAAKRIWQSYDTYNRAMLMDKWLKKERESKLLADLAAQGKAKQEEIRKMSEERQLYAQEARDNQVRLEVLTHEKELLSSPEVEKMASDLESTEKQLSQLTITLGAKQSQRENKDLRRLDVEKQLDHYQQELDCQEKEAREAFEELEAISTEFPFTEHAALRTQKDHLENYAFDYTRRRLKEEERQTRQLAIHYQRYEQMQQQLSMMEEQLLRLDVRMQEAGVQLEKYKHDYRTCIQYYQETFHQYAQTCQEMVLDADTLAQMTALLIDYEKHQDYHQISDLVYVCYLSQNEMLLHAFNELEIAYEKARLEYDQLYLEYQRWEKMQDYEPERDPLVVKQRHYLDRQGIRYIPFYQLIDFANTGSTLCDVQEELLNQLNLLDALVVEEKDRARLEGLMGEGHDYYLWTQKPLDTLQTVLLPETMDAVSLAEVLRELGIREEMAFFQCQEKSFTWGALAGTLDGSQTSRLIGIQRRQEYRKQQLDSLKEQLKRGQEGLTELEQKKKNLTERRNQLKQEQQDFIDDSELKKQYRRLAHQIEESTLLQQQLDHLMDEKLEWLKQVRQVYEQIKQQAALLLVEPSKEAIDHRIEDIAFYEDYLDQLRQAIVKLASVGRLKAIAQEKHDELIDDLDALAAEVDQLTSQQDVLTGRREMILQEMEASGFQELQQKLQKISDDIRHCEQLVQQALIQHSRLDAQLENAETLYEQISQNCQAQKRRCQLYQNLFDQELEYALVDDPQSLLKNQRAAALTRSVTDYLGSLQTVFFEQVAYLSSYHLTYEVDPLSQNVEDLSGHFLIYAHFQGRKMPFSELLAILDQRIESQQLLIQDEDRLIFEEILVNTIGKKIRQRIQASQRWVEKMSRYMHDMNISSGLELSLRWRPIQADVDEQLDTAELVQLLEKDYRILKDTDRQKISKHFRSKIAECRRLSLDEHTTASFHQLIREVMDYRQWFVFTLYAKKTNESRRELTNRVFYAYSGGEKAIAMYVPLFSAVAAKFSSARADAPLLIALDEAFAGVDSNNIDNMFALVTKFGFDYIMNSQALWGDYPSCQALAIYELIRPNNAPYVTKIAYEWNGHVRKLVTS</sequence>
<accession>A0A9D1L0M9</accession>
<name>A0A9D1L0M9_9FIRM</name>
<reference evidence="2" key="1">
    <citation type="submission" date="2020-10" db="EMBL/GenBank/DDBJ databases">
        <authorList>
            <person name="Gilroy R."/>
        </authorList>
    </citation>
    <scope>NUCLEOTIDE SEQUENCE</scope>
    <source>
        <strain evidence="2">CHK195-11698</strain>
    </source>
</reference>
<dbReference type="Gene3D" id="3.40.50.300">
    <property type="entry name" value="P-loop containing nucleotide triphosphate hydrolases"/>
    <property type="match status" value="1"/>
</dbReference>
<organism evidence="2 3">
    <name type="scientific">Candidatus Fimiplasma intestinipullorum</name>
    <dbReference type="NCBI Taxonomy" id="2840825"/>
    <lineage>
        <taxon>Bacteria</taxon>
        <taxon>Bacillati</taxon>
        <taxon>Bacillota</taxon>
        <taxon>Clostridia</taxon>
        <taxon>Eubacteriales</taxon>
        <taxon>Candidatus Fimiplasma</taxon>
    </lineage>
</organism>
<comment type="caution">
    <text evidence="2">The sequence shown here is derived from an EMBL/GenBank/DDBJ whole genome shotgun (WGS) entry which is preliminary data.</text>
</comment>
<feature type="coiled-coil region" evidence="1">
    <location>
        <begin position="223"/>
        <end position="250"/>
    </location>
</feature>
<dbReference type="NCBIfam" id="TIGR02680">
    <property type="entry name" value="TIGR02680 family protein"/>
    <property type="match status" value="1"/>
</dbReference>
<evidence type="ECO:0000313" key="2">
    <source>
        <dbReference type="EMBL" id="HIU13929.1"/>
    </source>
</evidence>
<feature type="coiled-coil region" evidence="1">
    <location>
        <begin position="423"/>
        <end position="460"/>
    </location>
</feature>
<dbReference type="Proteomes" id="UP000824175">
    <property type="component" value="Unassembled WGS sequence"/>
</dbReference>
<dbReference type="EMBL" id="DVMJ01000064">
    <property type="protein sequence ID" value="HIU13929.1"/>
    <property type="molecule type" value="Genomic_DNA"/>
</dbReference>
<evidence type="ECO:0000313" key="3">
    <source>
        <dbReference type="Proteomes" id="UP000824175"/>
    </source>
</evidence>
<dbReference type="InterPro" id="IPR027417">
    <property type="entry name" value="P-loop_NTPase"/>
</dbReference>
<dbReference type="Pfam" id="PF13558">
    <property type="entry name" value="SbcC_Walker_B"/>
    <property type="match status" value="1"/>
</dbReference>
<evidence type="ECO:0000256" key="1">
    <source>
        <dbReference type="SAM" id="Coils"/>
    </source>
</evidence>
<protein>
    <submittedName>
        <fullName evidence="2">TIGR02680 family protein</fullName>
    </submittedName>
</protein>
<proteinExistence type="predicted"/>